<dbReference type="Gene3D" id="3.20.20.60">
    <property type="entry name" value="Phosphoenolpyruvate-binding domains"/>
    <property type="match status" value="1"/>
</dbReference>
<comment type="caution">
    <text evidence="5">The sequence shown here is derived from an EMBL/GenBank/DDBJ whole genome shotgun (WGS) entry which is preliminary data.</text>
</comment>
<dbReference type="Pfam" id="PF03328">
    <property type="entry name" value="HpcH_HpaI"/>
    <property type="match status" value="1"/>
</dbReference>
<keyword evidence="3" id="KW-0460">Magnesium</keyword>
<dbReference type="InterPro" id="IPR040442">
    <property type="entry name" value="Pyrv_kinase-like_dom_sf"/>
</dbReference>
<dbReference type="Proteomes" id="UP001596408">
    <property type="component" value="Unassembled WGS sequence"/>
</dbReference>
<comment type="cofactor">
    <cofactor evidence="1">
        <name>Mg(2+)</name>
        <dbReference type="ChEBI" id="CHEBI:18420"/>
    </cofactor>
</comment>
<evidence type="ECO:0000313" key="6">
    <source>
        <dbReference type="Proteomes" id="UP001596408"/>
    </source>
</evidence>
<dbReference type="InterPro" id="IPR015813">
    <property type="entry name" value="Pyrv/PenolPyrv_kinase-like_dom"/>
</dbReference>
<evidence type="ECO:0000313" key="5">
    <source>
        <dbReference type="EMBL" id="MFC6825569.1"/>
    </source>
</evidence>
<evidence type="ECO:0000256" key="3">
    <source>
        <dbReference type="ARBA" id="ARBA00022842"/>
    </source>
</evidence>
<keyword evidence="6" id="KW-1185">Reference proteome</keyword>
<reference evidence="5 6" key="1">
    <citation type="journal article" date="2019" name="Int. J. Syst. Evol. Microbiol.">
        <title>The Global Catalogue of Microorganisms (GCM) 10K type strain sequencing project: providing services to taxonomists for standard genome sequencing and annotation.</title>
        <authorList>
            <consortium name="The Broad Institute Genomics Platform"/>
            <consortium name="The Broad Institute Genome Sequencing Center for Infectious Disease"/>
            <person name="Wu L."/>
            <person name="Ma J."/>
        </authorList>
    </citation>
    <scope>NUCLEOTIDE SEQUENCE [LARGE SCALE GENOMIC DNA]</scope>
    <source>
        <strain evidence="5 6">YIM 94188</strain>
    </source>
</reference>
<keyword evidence="5" id="KW-0456">Lyase</keyword>
<gene>
    <name evidence="5" type="ORF">ACFQEV_11295</name>
</gene>
<dbReference type="InterPro" id="IPR011206">
    <property type="entry name" value="Citrate_lyase_beta/mcl1/mcl2"/>
</dbReference>
<feature type="domain" description="HpcH/HpaI aldolase/citrate lyase" evidence="4">
    <location>
        <begin position="4"/>
        <end position="219"/>
    </location>
</feature>
<name>A0ABD5TZB8_9EURY</name>
<accession>A0ABD5TZB8</accession>
<organism evidence="5 6">
    <name type="scientific">Halopelagius fulvigenes</name>
    <dbReference type="NCBI Taxonomy" id="1198324"/>
    <lineage>
        <taxon>Archaea</taxon>
        <taxon>Methanobacteriati</taxon>
        <taxon>Methanobacteriota</taxon>
        <taxon>Stenosarchaea group</taxon>
        <taxon>Halobacteria</taxon>
        <taxon>Halobacteriales</taxon>
        <taxon>Haloferacaceae</taxon>
    </lineage>
</organism>
<evidence type="ECO:0000256" key="2">
    <source>
        <dbReference type="ARBA" id="ARBA00022723"/>
    </source>
</evidence>
<dbReference type="EMBL" id="JBHSXH010000015">
    <property type="protein sequence ID" value="MFC6825569.1"/>
    <property type="molecule type" value="Genomic_DNA"/>
</dbReference>
<evidence type="ECO:0000259" key="4">
    <source>
        <dbReference type="Pfam" id="PF03328"/>
    </source>
</evidence>
<dbReference type="InterPro" id="IPR005000">
    <property type="entry name" value="Aldolase/citrate-lyase_domain"/>
</dbReference>
<dbReference type="GO" id="GO:0046872">
    <property type="term" value="F:metal ion binding"/>
    <property type="evidence" value="ECO:0007669"/>
    <property type="project" value="UniProtKB-KW"/>
</dbReference>
<proteinExistence type="predicted"/>
<sequence>MARRSLLFSPGDRPELMRKAPATGADIVCFDLEDAVAPARKAEAREAVRAVLSDPSFDPGAEVVVRVSDDYESDLGVLLGDDGADADVRLDAVMVPKAGTPGDVRTVAEELEARGRTLPVFALVESARGALNAPEIAAADPTTALVFGAEDLAADIGATRTAEGTEVLYARERVVLAAAAAGADAIDTVYTDFEDEAGLREATEFAATLGYDGKMAIHPAQVGPINEAFTPASDRVEWAKRVLEARDAADEEGRGVFRVDGEMIDAPLVAQAERILDRAGDDTT</sequence>
<keyword evidence="2" id="KW-0479">Metal-binding</keyword>
<dbReference type="RefSeq" id="WP_379695917.1">
    <property type="nucleotide sequence ID" value="NZ_JBHSXH010000015.1"/>
</dbReference>
<dbReference type="SUPFAM" id="SSF51621">
    <property type="entry name" value="Phosphoenolpyruvate/pyruvate domain"/>
    <property type="match status" value="1"/>
</dbReference>
<dbReference type="AlphaFoldDB" id="A0ABD5TZB8"/>
<dbReference type="PANTHER" id="PTHR32308">
    <property type="entry name" value="LYASE BETA SUBUNIT, PUTATIVE (AFU_ORTHOLOGUE AFUA_4G13030)-RELATED"/>
    <property type="match status" value="1"/>
</dbReference>
<dbReference type="GO" id="GO:0016829">
    <property type="term" value="F:lyase activity"/>
    <property type="evidence" value="ECO:0007669"/>
    <property type="project" value="UniProtKB-KW"/>
</dbReference>
<dbReference type="PANTHER" id="PTHR32308:SF0">
    <property type="entry name" value="HPCH_HPAI ALDOLASE_CITRATE LYASE DOMAIN-CONTAINING PROTEIN"/>
    <property type="match status" value="1"/>
</dbReference>
<protein>
    <submittedName>
        <fullName evidence="5">HpcH/HpaI aldolase/citrate lyase family protein</fullName>
    </submittedName>
</protein>
<evidence type="ECO:0000256" key="1">
    <source>
        <dbReference type="ARBA" id="ARBA00001946"/>
    </source>
</evidence>
<dbReference type="PIRSF" id="PIRSF015582">
    <property type="entry name" value="Cit_lyase_B"/>
    <property type="match status" value="1"/>
</dbReference>